<dbReference type="EMBL" id="ML742030">
    <property type="protein sequence ID" value="KAE8154262.1"/>
    <property type="molecule type" value="Genomic_DNA"/>
</dbReference>
<protein>
    <recommendedName>
        <fullName evidence="4">Saposin B-type domain-containing protein</fullName>
    </recommendedName>
</protein>
<evidence type="ECO:0000313" key="2">
    <source>
        <dbReference type="EMBL" id="KAE8154262.1"/>
    </source>
</evidence>
<evidence type="ECO:0000313" key="3">
    <source>
        <dbReference type="Proteomes" id="UP000325780"/>
    </source>
</evidence>
<evidence type="ECO:0008006" key="4">
    <source>
        <dbReference type="Google" id="ProtNLM"/>
    </source>
</evidence>
<gene>
    <name evidence="2" type="ORF">BDV25DRAFT_135952</name>
</gene>
<keyword evidence="3" id="KW-1185">Reference proteome</keyword>
<dbReference type="Proteomes" id="UP000325780">
    <property type="component" value="Unassembled WGS sequence"/>
</dbReference>
<feature type="signal peptide" evidence="1">
    <location>
        <begin position="1"/>
        <end position="20"/>
    </location>
</feature>
<name>A0A5N6U6N7_ASPAV</name>
<feature type="chain" id="PRO_5024843648" description="Saposin B-type domain-containing protein" evidence="1">
    <location>
        <begin position="21"/>
        <end position="180"/>
    </location>
</feature>
<sequence>MYSQKFLTLTALVLASTTEALPATCHEIDPFQGDNLEHLLDTIKSQVCEKGCKPTTAQFDSWGRDTIVHPFILALSETMGLPNLPTVTKRLTDSISENLLNTCGVVVGDKDACQGQILDSFGQCMKKNLVSIVLEDADPYSFLVSDAMCEKAKKYVEGEDLWTKVIPGYLDVYASQCLEL</sequence>
<reference evidence="2 3" key="1">
    <citation type="submission" date="2019-04" db="EMBL/GenBank/DDBJ databases">
        <title>Friends and foes A comparative genomics study of 23 Aspergillus species from section Flavi.</title>
        <authorList>
            <consortium name="DOE Joint Genome Institute"/>
            <person name="Kjaerbolling I."/>
            <person name="Vesth T."/>
            <person name="Frisvad J.C."/>
            <person name="Nybo J.L."/>
            <person name="Theobald S."/>
            <person name="Kildgaard S."/>
            <person name="Isbrandt T."/>
            <person name="Kuo A."/>
            <person name="Sato A."/>
            <person name="Lyhne E.K."/>
            <person name="Kogle M.E."/>
            <person name="Wiebenga A."/>
            <person name="Kun R.S."/>
            <person name="Lubbers R.J."/>
            <person name="Makela M.R."/>
            <person name="Barry K."/>
            <person name="Chovatia M."/>
            <person name="Clum A."/>
            <person name="Daum C."/>
            <person name="Haridas S."/>
            <person name="He G."/>
            <person name="LaButti K."/>
            <person name="Lipzen A."/>
            <person name="Mondo S."/>
            <person name="Riley R."/>
            <person name="Salamov A."/>
            <person name="Simmons B.A."/>
            <person name="Magnuson J.K."/>
            <person name="Henrissat B."/>
            <person name="Mortensen U.H."/>
            <person name="Larsen T.O."/>
            <person name="Devries R.P."/>
            <person name="Grigoriev I.V."/>
            <person name="Machida M."/>
            <person name="Baker S.E."/>
            <person name="Andersen M.R."/>
        </authorList>
    </citation>
    <scope>NUCLEOTIDE SEQUENCE [LARGE SCALE GENOMIC DNA]</scope>
    <source>
        <strain evidence="2 3">IBT 18842</strain>
    </source>
</reference>
<organism evidence="2 3">
    <name type="scientific">Aspergillus avenaceus</name>
    <dbReference type="NCBI Taxonomy" id="36643"/>
    <lineage>
        <taxon>Eukaryota</taxon>
        <taxon>Fungi</taxon>
        <taxon>Dikarya</taxon>
        <taxon>Ascomycota</taxon>
        <taxon>Pezizomycotina</taxon>
        <taxon>Eurotiomycetes</taxon>
        <taxon>Eurotiomycetidae</taxon>
        <taxon>Eurotiales</taxon>
        <taxon>Aspergillaceae</taxon>
        <taxon>Aspergillus</taxon>
        <taxon>Aspergillus subgen. Circumdati</taxon>
    </lineage>
</organism>
<keyword evidence="1" id="KW-0732">Signal</keyword>
<evidence type="ECO:0000256" key="1">
    <source>
        <dbReference type="SAM" id="SignalP"/>
    </source>
</evidence>
<dbReference type="OrthoDB" id="4477787at2759"/>
<proteinExistence type="predicted"/>
<accession>A0A5N6U6N7</accession>
<dbReference type="AlphaFoldDB" id="A0A5N6U6N7"/>